<evidence type="ECO:0000313" key="2">
    <source>
        <dbReference type="Proteomes" id="UP000236655"/>
    </source>
</evidence>
<organism evidence="1 2">
    <name type="scientific">Aquella oligotrophica</name>
    <dbReference type="NCBI Taxonomy" id="2067065"/>
    <lineage>
        <taxon>Bacteria</taxon>
        <taxon>Pseudomonadati</taxon>
        <taxon>Pseudomonadota</taxon>
        <taxon>Betaproteobacteria</taxon>
        <taxon>Neisseriales</taxon>
        <taxon>Neisseriaceae</taxon>
        <taxon>Aquella</taxon>
    </lineage>
</organism>
<dbReference type="KEGG" id="nba:CUN60_07705"/>
<protein>
    <submittedName>
        <fullName evidence="1">Uncharacterized protein</fullName>
    </submittedName>
</protein>
<evidence type="ECO:0000313" key="1">
    <source>
        <dbReference type="EMBL" id="AUR52186.1"/>
    </source>
</evidence>
<reference evidence="2" key="1">
    <citation type="submission" date="2017-11" db="EMBL/GenBank/DDBJ databases">
        <authorList>
            <person name="Chan K.G."/>
            <person name="Lee L.S."/>
        </authorList>
    </citation>
    <scope>NUCLEOTIDE SEQUENCE [LARGE SCALE GENOMIC DNA]</scope>
    <source>
        <strain evidence="2">DSM 100970</strain>
    </source>
</reference>
<proteinExistence type="predicted"/>
<accession>A0A2I7N6T5</accession>
<name>A0A2I7N6T5_9NEIS</name>
<dbReference type="Proteomes" id="UP000236655">
    <property type="component" value="Chromosome"/>
</dbReference>
<dbReference type="EMBL" id="CP024847">
    <property type="protein sequence ID" value="AUR52186.1"/>
    <property type="molecule type" value="Genomic_DNA"/>
</dbReference>
<sequence length="108" mass="12302">MYLKKFNVYQQEIINNSLADGIDPSSFAKPHIDQFKMQVAAHALDQGINLSAYLEDFDFIELNEIRLAIKSNLNVAKIAIKGLSCKEMHERRLKLMKTLPINLKIKAA</sequence>
<keyword evidence="2" id="KW-1185">Reference proteome</keyword>
<gene>
    <name evidence="1" type="ORF">CUN60_07705</name>
</gene>
<dbReference type="RefSeq" id="WP_102951482.1">
    <property type="nucleotide sequence ID" value="NZ_CP024847.1"/>
</dbReference>
<dbReference type="AlphaFoldDB" id="A0A2I7N6T5"/>